<gene>
    <name evidence="2" type="ORF">MJA45_13955</name>
</gene>
<dbReference type="RefSeq" id="WP_315607856.1">
    <property type="nucleotide sequence ID" value="NZ_CP130318.1"/>
</dbReference>
<dbReference type="InterPro" id="IPR013216">
    <property type="entry name" value="Methyltransf_11"/>
</dbReference>
<keyword evidence="2" id="KW-0808">Transferase</keyword>
<dbReference type="SUPFAM" id="SSF53335">
    <property type="entry name" value="S-adenosyl-L-methionine-dependent methyltransferases"/>
    <property type="match status" value="1"/>
</dbReference>
<dbReference type="EC" id="2.1.-.-" evidence="2"/>
<proteinExistence type="predicted"/>
<reference evidence="2 3" key="1">
    <citation type="submission" date="2022-02" db="EMBL/GenBank/DDBJ databases">
        <title>Paenibacillus sp. MBLB1776 Whole Genome Shotgun Sequencing.</title>
        <authorList>
            <person name="Hwang C.Y."/>
            <person name="Cho E.-S."/>
            <person name="Seo M.-J."/>
        </authorList>
    </citation>
    <scope>NUCLEOTIDE SEQUENCE [LARGE SCALE GENOMIC DNA]</scope>
    <source>
        <strain evidence="2 3">MBLB1776</strain>
    </source>
</reference>
<name>A0AA96LJC5_9BACL</name>
<dbReference type="CDD" id="cd02440">
    <property type="entry name" value="AdoMet_MTases"/>
    <property type="match status" value="1"/>
</dbReference>
<dbReference type="AlphaFoldDB" id="A0AA96LJC5"/>
<dbReference type="KEGG" id="paun:MJA45_13955"/>
<dbReference type="Gene3D" id="3.40.50.150">
    <property type="entry name" value="Vaccinia Virus protein VP39"/>
    <property type="match status" value="1"/>
</dbReference>
<dbReference type="GO" id="GO:0008757">
    <property type="term" value="F:S-adenosylmethionine-dependent methyltransferase activity"/>
    <property type="evidence" value="ECO:0007669"/>
    <property type="project" value="InterPro"/>
</dbReference>
<dbReference type="Proteomes" id="UP001305702">
    <property type="component" value="Chromosome"/>
</dbReference>
<keyword evidence="3" id="KW-1185">Reference proteome</keyword>
<evidence type="ECO:0000259" key="1">
    <source>
        <dbReference type="Pfam" id="PF08241"/>
    </source>
</evidence>
<evidence type="ECO:0000313" key="3">
    <source>
        <dbReference type="Proteomes" id="UP001305702"/>
    </source>
</evidence>
<feature type="domain" description="Methyltransferase type 11" evidence="1">
    <location>
        <begin position="42"/>
        <end position="136"/>
    </location>
</feature>
<keyword evidence="2" id="KW-0489">Methyltransferase</keyword>
<dbReference type="EMBL" id="CP130318">
    <property type="protein sequence ID" value="WNQ14073.1"/>
    <property type="molecule type" value="Genomic_DNA"/>
</dbReference>
<dbReference type="GO" id="GO:0032259">
    <property type="term" value="P:methylation"/>
    <property type="evidence" value="ECO:0007669"/>
    <property type="project" value="UniProtKB-KW"/>
</dbReference>
<dbReference type="PANTHER" id="PTHR45036:SF1">
    <property type="entry name" value="METHYLTRANSFERASE LIKE 7A"/>
    <property type="match status" value="1"/>
</dbReference>
<dbReference type="PANTHER" id="PTHR45036">
    <property type="entry name" value="METHYLTRANSFERASE LIKE 7B"/>
    <property type="match status" value="1"/>
</dbReference>
<organism evidence="2 3">
    <name type="scientific">Paenibacillus aurantius</name>
    <dbReference type="NCBI Taxonomy" id="2918900"/>
    <lineage>
        <taxon>Bacteria</taxon>
        <taxon>Bacillati</taxon>
        <taxon>Bacillota</taxon>
        <taxon>Bacilli</taxon>
        <taxon>Bacillales</taxon>
        <taxon>Paenibacillaceae</taxon>
        <taxon>Paenibacillus</taxon>
    </lineage>
</organism>
<dbReference type="Pfam" id="PF08241">
    <property type="entry name" value="Methyltransf_11"/>
    <property type="match status" value="1"/>
</dbReference>
<sequence>MNPTKKIRKFNKQAVRYDNRRSKGDLAHLRAPLIGRASGKVLELGAGAGANLPYYRPDVILTAVDFSPAMLSKAREANNRHFNLSAEFREGNVDTIDLPEQSFDTVVSTLSLCAYHNPEKALLNMNRWCKPDGRVLLMEHGLSSRQAMALAQKTVNPLAYRLFGCHQNRDVLSLIRRSPLKIEWAASHMAGMLHVMVCHPS</sequence>
<accession>A0AA96LJC5</accession>
<evidence type="ECO:0000313" key="2">
    <source>
        <dbReference type="EMBL" id="WNQ14073.1"/>
    </source>
</evidence>
<dbReference type="InterPro" id="IPR052356">
    <property type="entry name" value="Thiol_S-MT"/>
</dbReference>
<dbReference type="InterPro" id="IPR029063">
    <property type="entry name" value="SAM-dependent_MTases_sf"/>
</dbReference>
<protein>
    <submittedName>
        <fullName evidence="2">Class I SAM-dependent methyltransferase</fullName>
        <ecNumber evidence="2">2.1.-.-</ecNumber>
    </submittedName>
</protein>